<proteinExistence type="predicted"/>
<dbReference type="Gramene" id="CDP13049">
    <property type="protein sequence ID" value="CDP13049"/>
    <property type="gene ID" value="GSCOC_T00037805001"/>
</dbReference>
<feature type="transmembrane region" description="Helical" evidence="6">
    <location>
        <begin position="179"/>
        <end position="199"/>
    </location>
</feature>
<reference evidence="8" key="1">
    <citation type="journal article" date="2014" name="Science">
        <title>The coffee genome provides insight into the convergent evolution of caffeine biosynthesis.</title>
        <authorList>
            <person name="Denoeud F."/>
            <person name="Carretero-Paulet L."/>
            <person name="Dereeper A."/>
            <person name="Droc G."/>
            <person name="Guyot R."/>
            <person name="Pietrella M."/>
            <person name="Zheng C."/>
            <person name="Alberti A."/>
            <person name="Anthony F."/>
            <person name="Aprea G."/>
            <person name="Aury J.M."/>
            <person name="Bento P."/>
            <person name="Bernard M."/>
            <person name="Bocs S."/>
            <person name="Campa C."/>
            <person name="Cenci A."/>
            <person name="Combes M.C."/>
            <person name="Crouzillat D."/>
            <person name="Da Silva C."/>
            <person name="Daddiego L."/>
            <person name="De Bellis F."/>
            <person name="Dussert S."/>
            <person name="Garsmeur O."/>
            <person name="Gayraud T."/>
            <person name="Guignon V."/>
            <person name="Jahn K."/>
            <person name="Jamilloux V."/>
            <person name="Joet T."/>
            <person name="Labadie K."/>
            <person name="Lan T."/>
            <person name="Leclercq J."/>
            <person name="Lepelley M."/>
            <person name="Leroy T."/>
            <person name="Li L.T."/>
            <person name="Librado P."/>
            <person name="Lopez L."/>
            <person name="Munoz A."/>
            <person name="Noel B."/>
            <person name="Pallavicini A."/>
            <person name="Perrotta G."/>
            <person name="Poncet V."/>
            <person name="Pot D."/>
            <person name="Priyono X."/>
            <person name="Rigoreau M."/>
            <person name="Rouard M."/>
            <person name="Rozas J."/>
            <person name="Tranchant-Dubreuil C."/>
            <person name="VanBuren R."/>
            <person name="Zhang Q."/>
            <person name="Andrade A.C."/>
            <person name="Argout X."/>
            <person name="Bertrand B."/>
            <person name="de Kochko A."/>
            <person name="Graziosi G."/>
            <person name="Henry R.J."/>
            <person name="Jayarama X."/>
            <person name="Ming R."/>
            <person name="Nagai C."/>
            <person name="Rounsley S."/>
            <person name="Sankoff D."/>
            <person name="Giuliano G."/>
            <person name="Albert V.A."/>
            <person name="Wincker P."/>
            <person name="Lashermes P."/>
        </authorList>
    </citation>
    <scope>NUCLEOTIDE SEQUENCE [LARGE SCALE GENOMIC DNA]</scope>
    <source>
        <strain evidence="8">cv. DH200-94</strain>
    </source>
</reference>
<comment type="subcellular location">
    <subcellularLocation>
        <location evidence="1">Endoplasmic reticulum membrane</location>
        <topology evidence="1">Multi-pass membrane protein</topology>
    </subcellularLocation>
</comment>
<dbReference type="EMBL" id="HG739156">
    <property type="protein sequence ID" value="CDP13049.1"/>
    <property type="molecule type" value="Genomic_DNA"/>
</dbReference>
<dbReference type="PhylomeDB" id="A0A068UXR2"/>
<gene>
    <name evidence="7" type="ORF">GSCOC_T00037805001</name>
</gene>
<evidence type="ECO:0000256" key="6">
    <source>
        <dbReference type="SAM" id="Phobius"/>
    </source>
</evidence>
<keyword evidence="5 6" id="KW-0472">Membrane</keyword>
<keyword evidence="8" id="KW-1185">Reference proteome</keyword>
<keyword evidence="2 6" id="KW-0812">Transmembrane</keyword>
<dbReference type="PANTHER" id="PTHR31394">
    <property type="entry name" value="TRANSMEMBRANE PROTEIN 199"/>
    <property type="match status" value="1"/>
</dbReference>
<evidence type="ECO:0000256" key="5">
    <source>
        <dbReference type="ARBA" id="ARBA00023136"/>
    </source>
</evidence>
<evidence type="ECO:0000256" key="3">
    <source>
        <dbReference type="ARBA" id="ARBA00022824"/>
    </source>
</evidence>
<feature type="transmembrane region" description="Helical" evidence="6">
    <location>
        <begin position="148"/>
        <end position="167"/>
    </location>
</feature>
<dbReference type="FunCoup" id="A0A068UXR2">
    <property type="interactions" value="114"/>
</dbReference>
<dbReference type="PANTHER" id="PTHR31394:SF1">
    <property type="entry name" value="TRANSMEMBRANE PROTEIN 199"/>
    <property type="match status" value="1"/>
</dbReference>
<dbReference type="GO" id="GO:0070072">
    <property type="term" value="P:vacuolar proton-transporting V-type ATPase complex assembly"/>
    <property type="evidence" value="ECO:0007669"/>
    <property type="project" value="InterPro"/>
</dbReference>
<dbReference type="InterPro" id="IPR021013">
    <property type="entry name" value="ATPase_Vma12"/>
</dbReference>
<evidence type="ECO:0000313" key="7">
    <source>
        <dbReference type="EMBL" id="CDP13049.1"/>
    </source>
</evidence>
<organism evidence="7 8">
    <name type="scientific">Coffea canephora</name>
    <name type="common">Robusta coffee</name>
    <dbReference type="NCBI Taxonomy" id="49390"/>
    <lineage>
        <taxon>Eukaryota</taxon>
        <taxon>Viridiplantae</taxon>
        <taxon>Streptophyta</taxon>
        <taxon>Embryophyta</taxon>
        <taxon>Tracheophyta</taxon>
        <taxon>Spermatophyta</taxon>
        <taxon>Magnoliopsida</taxon>
        <taxon>eudicotyledons</taxon>
        <taxon>Gunneridae</taxon>
        <taxon>Pentapetalae</taxon>
        <taxon>asterids</taxon>
        <taxon>lamiids</taxon>
        <taxon>Gentianales</taxon>
        <taxon>Rubiaceae</taxon>
        <taxon>Ixoroideae</taxon>
        <taxon>Gardenieae complex</taxon>
        <taxon>Bertiereae - Coffeeae clade</taxon>
        <taxon>Coffeeae</taxon>
        <taxon>Coffea</taxon>
    </lineage>
</organism>
<name>A0A068UXR2_COFCA</name>
<accession>A0A068UXR2</accession>
<keyword evidence="3" id="KW-0256">Endoplasmic reticulum</keyword>
<dbReference type="OrthoDB" id="2018698at2759"/>
<evidence type="ECO:0000313" key="8">
    <source>
        <dbReference type="Proteomes" id="UP000295252"/>
    </source>
</evidence>
<dbReference type="Proteomes" id="UP000295252">
    <property type="component" value="Chromosome X"/>
</dbReference>
<evidence type="ECO:0008006" key="9">
    <source>
        <dbReference type="Google" id="ProtNLM"/>
    </source>
</evidence>
<evidence type="ECO:0000256" key="2">
    <source>
        <dbReference type="ARBA" id="ARBA00022692"/>
    </source>
</evidence>
<dbReference type="GO" id="GO:0005789">
    <property type="term" value="C:endoplasmic reticulum membrane"/>
    <property type="evidence" value="ECO:0007669"/>
    <property type="project" value="UniProtKB-SubCell"/>
</dbReference>
<keyword evidence="4 6" id="KW-1133">Transmembrane helix</keyword>
<sequence length="219" mass="23810">MNGNDNSNPTAAAAAATDGSGNIGLVISTTETIRSFLMTASTDPNLPQDLRDLASSLSPHSSLSYKSLKSIWIGSDPKTRPSLFRLFSGSNFIFTSPKPREKSEELKARLRKLAEVAEKKEYEELVKDITPKKGVEEPFSSYKDQLGLGLHVAVTMFTGYLVGYAAFRALFSRNVGMSAAGGILGLVGGMLVETLLFIIRSTNQDRRPSAFVSRIKKDQ</sequence>
<protein>
    <recommendedName>
        <fullName evidence="9">ATPase, vacuolar ER assembly factor, Vma12</fullName>
    </recommendedName>
</protein>
<evidence type="ECO:0000256" key="4">
    <source>
        <dbReference type="ARBA" id="ARBA00022989"/>
    </source>
</evidence>
<dbReference type="AlphaFoldDB" id="A0A068UXR2"/>
<evidence type="ECO:0000256" key="1">
    <source>
        <dbReference type="ARBA" id="ARBA00004477"/>
    </source>
</evidence>
<dbReference type="OMA" id="RAIWCAA"/>
<dbReference type="Pfam" id="PF11712">
    <property type="entry name" value="Vma12"/>
    <property type="match status" value="1"/>
</dbReference>
<dbReference type="InParanoid" id="A0A068UXR2"/>